<evidence type="ECO:0000313" key="1">
    <source>
        <dbReference type="EMBL" id="APO77125.1"/>
    </source>
</evidence>
<name>A0A1L5PAC2_RHIET</name>
<dbReference type="AlphaFoldDB" id="A0A1L5PAC2"/>
<dbReference type="Proteomes" id="UP000185109">
    <property type="component" value="Plasmid pRsp8C3a"/>
</dbReference>
<gene>
    <name evidence="1" type="ORF">AM571_PA00240</name>
</gene>
<dbReference type="EMBL" id="CP017242">
    <property type="protein sequence ID" value="APO77125.1"/>
    <property type="molecule type" value="Genomic_DNA"/>
</dbReference>
<reference evidence="1 2" key="1">
    <citation type="submission" date="2016-09" db="EMBL/GenBank/DDBJ databases">
        <title>The complete genome sequences of Rhizobium gallicum, symbiovars gallicum and phaseoli, symbionts associated to common bean (Phaseolus vulgaris).</title>
        <authorList>
            <person name="Bustos P."/>
            <person name="Santamaria R.I."/>
            <person name="Perez-Carrascal O.M."/>
            <person name="Juarez S."/>
            <person name="Lozano L."/>
            <person name="Martinez-Flores I."/>
            <person name="Martinez-Romero E."/>
            <person name="Cevallos M."/>
            <person name="Romero D."/>
            <person name="Davila G."/>
            <person name="Gonzalez V."/>
        </authorList>
    </citation>
    <scope>NUCLEOTIDE SEQUENCE [LARGE SCALE GENOMIC DNA]</scope>
    <source>
        <strain evidence="1 2">8C-3</strain>
        <plasmid evidence="2">Plasmid prsp8c3a</plasmid>
    </source>
</reference>
<geneLocation type="plasmid" evidence="2">
    <name>prsp8c3a</name>
</geneLocation>
<protein>
    <submittedName>
        <fullName evidence="1">Uncharacterized protein</fullName>
    </submittedName>
</protein>
<sequence>MPRRSLRRLDCSNYLVVPTFLHKSTSQILVGELFSDRVHLSGDINPDVDLLPIVRKLAVHNRNARTFNSSSSIDAELSAT</sequence>
<keyword evidence="1" id="KW-0614">Plasmid</keyword>
<accession>A0A1L5PAC2</accession>
<proteinExistence type="predicted"/>
<organism evidence="1 2">
    <name type="scientific">Rhizobium etli 8C-3</name>
    <dbReference type="NCBI Taxonomy" id="538025"/>
    <lineage>
        <taxon>Bacteria</taxon>
        <taxon>Pseudomonadati</taxon>
        <taxon>Pseudomonadota</taxon>
        <taxon>Alphaproteobacteria</taxon>
        <taxon>Hyphomicrobiales</taxon>
        <taxon>Rhizobiaceae</taxon>
        <taxon>Rhizobium/Agrobacterium group</taxon>
        <taxon>Rhizobium</taxon>
    </lineage>
</organism>
<evidence type="ECO:0000313" key="2">
    <source>
        <dbReference type="Proteomes" id="UP000185109"/>
    </source>
</evidence>